<organism evidence="10 11">
    <name type="scientific">Clavelina lepadiformis</name>
    <name type="common">Light-bulb sea squirt</name>
    <name type="synonym">Ascidia lepadiformis</name>
    <dbReference type="NCBI Taxonomy" id="159417"/>
    <lineage>
        <taxon>Eukaryota</taxon>
        <taxon>Metazoa</taxon>
        <taxon>Chordata</taxon>
        <taxon>Tunicata</taxon>
        <taxon>Ascidiacea</taxon>
        <taxon>Aplousobranchia</taxon>
        <taxon>Clavelinidae</taxon>
        <taxon>Clavelina</taxon>
    </lineage>
</organism>
<dbReference type="SUPFAM" id="SSF50978">
    <property type="entry name" value="WD40 repeat-like"/>
    <property type="match status" value="1"/>
</dbReference>
<dbReference type="Pfam" id="PF00400">
    <property type="entry name" value="WD40"/>
    <property type="match status" value="5"/>
</dbReference>
<evidence type="ECO:0000259" key="9">
    <source>
        <dbReference type="Pfam" id="PF04494"/>
    </source>
</evidence>
<comment type="subcellular location">
    <subcellularLocation>
        <location evidence="1">Nucleus</location>
    </subcellularLocation>
</comment>
<protein>
    <recommendedName>
        <fullName evidence="9">TFIID subunit TAF5 NTD2 domain-containing protein</fullName>
    </recommendedName>
</protein>
<dbReference type="EMBL" id="CAWYQH010000141">
    <property type="protein sequence ID" value="CAK8694218.1"/>
    <property type="molecule type" value="Genomic_DNA"/>
</dbReference>
<accession>A0ABP0GT19</accession>
<dbReference type="Proteomes" id="UP001642483">
    <property type="component" value="Unassembled WGS sequence"/>
</dbReference>
<evidence type="ECO:0000256" key="5">
    <source>
        <dbReference type="ARBA" id="ARBA00023015"/>
    </source>
</evidence>
<dbReference type="PRINTS" id="PR00320">
    <property type="entry name" value="GPROTEINBRPT"/>
</dbReference>
<evidence type="ECO:0000256" key="7">
    <source>
        <dbReference type="ARBA" id="ARBA00023242"/>
    </source>
</evidence>
<dbReference type="Gene3D" id="1.25.40.500">
    <property type="entry name" value="TFIID subunit TAF5, NTD2 domain"/>
    <property type="match status" value="1"/>
</dbReference>
<dbReference type="InterPro" id="IPR037264">
    <property type="entry name" value="TFIID_NTD2_sf"/>
</dbReference>
<keyword evidence="4" id="KW-0677">Repeat</keyword>
<dbReference type="PANTHER" id="PTHR19879">
    <property type="entry name" value="TRANSCRIPTION INITIATION FACTOR TFIID"/>
    <property type="match status" value="1"/>
</dbReference>
<feature type="repeat" description="WD" evidence="8">
    <location>
        <begin position="494"/>
        <end position="533"/>
    </location>
</feature>
<dbReference type="InterPro" id="IPR007582">
    <property type="entry name" value="TFIID_NTD2"/>
</dbReference>
<dbReference type="Pfam" id="PF04494">
    <property type="entry name" value="TFIID_NTD2"/>
    <property type="match status" value="1"/>
</dbReference>
<keyword evidence="6" id="KW-0804">Transcription</keyword>
<dbReference type="InterPro" id="IPR020472">
    <property type="entry name" value="WD40_PAC1"/>
</dbReference>
<evidence type="ECO:0000256" key="8">
    <source>
        <dbReference type="PROSITE-ProRule" id="PRU00221"/>
    </source>
</evidence>
<evidence type="ECO:0000256" key="4">
    <source>
        <dbReference type="ARBA" id="ARBA00022737"/>
    </source>
</evidence>
<dbReference type="InterPro" id="IPR036322">
    <property type="entry name" value="WD40_repeat_dom_sf"/>
</dbReference>
<sequence>MKRARTEQLQATLLSYLKKRNFTDSEAGFRNNVKFEETLVDVASRTLLENKISLLDSVAMSTHDLKDYFLAFKGLQEFVCKAIADDKYHGFKNLLFPVFVHCYLDLIMAGRLKEAEEFYVCFSDSKHFKVYNEVLTKLYDIRESNDLQKYFLMPQIRNQFCEMSLSQAEKQLLMRFLQGQPYLLLLKLMNERIRISSCSHKARDIGVSTQPHDASPDNVSFACNSNPDSKLQEHDSKANVPDEPLVSPMIISPPSLVPVGTSSTTQGQAVDAAGISLDLATLRRRVQEVRDSAPRLDNFCLYRLKENNNAIIHATSSNNRTLLCTGHEESTVNLWNICNLNFSKSLKYSQDFQRCSESSEIFDTEPSSSNVDISSVSFGCEFLNDVLLKNEMRSVNRKKQLFDKPGVTTLYGHSGPVYNSCFTHDDKFLLTCSEDTTVRLWDMTTLANRVIYQGHTFPIWCIDISAMSMYFATGSYDKTAKLWSVDRTYPLRMYAGHQHSVESVCFHGNASYLATADHTVRLWDINSGKTVRLLMGHWAPVTCLAFSPDGKSLVSSGEDCRIRVWDISSGMLVKEIRAHTDTVRSLHFSLDGSLLTSCGADGSVFVWDVNCRASVNAAEASAKSSSNPNIVAHIKLNKKAKRLLSSSFFKDFLNVFSVH</sequence>
<evidence type="ECO:0000256" key="3">
    <source>
        <dbReference type="ARBA" id="ARBA00022574"/>
    </source>
</evidence>
<gene>
    <name evidence="10" type="ORF">CVLEPA_LOCUS27607</name>
</gene>
<keyword evidence="5" id="KW-0805">Transcription regulation</keyword>
<dbReference type="SUPFAM" id="SSF160897">
    <property type="entry name" value="Taf5 N-terminal domain-like"/>
    <property type="match status" value="1"/>
</dbReference>
<dbReference type="SMART" id="SM00320">
    <property type="entry name" value="WD40"/>
    <property type="match status" value="6"/>
</dbReference>
<dbReference type="PROSITE" id="PS00678">
    <property type="entry name" value="WD_REPEATS_1"/>
    <property type="match status" value="4"/>
</dbReference>
<evidence type="ECO:0000313" key="10">
    <source>
        <dbReference type="EMBL" id="CAK8694218.1"/>
    </source>
</evidence>
<feature type="domain" description="TFIID subunit TAF5 NTD2" evidence="9">
    <location>
        <begin position="64"/>
        <end position="193"/>
    </location>
</feature>
<evidence type="ECO:0000256" key="6">
    <source>
        <dbReference type="ARBA" id="ARBA00023163"/>
    </source>
</evidence>
<dbReference type="Gene3D" id="2.130.10.10">
    <property type="entry name" value="YVTN repeat-like/Quinoprotein amine dehydrogenase"/>
    <property type="match status" value="2"/>
</dbReference>
<evidence type="ECO:0000313" key="11">
    <source>
        <dbReference type="Proteomes" id="UP001642483"/>
    </source>
</evidence>
<proteinExistence type="inferred from homology"/>
<feature type="repeat" description="WD" evidence="8">
    <location>
        <begin position="576"/>
        <end position="617"/>
    </location>
</feature>
<evidence type="ECO:0000256" key="2">
    <source>
        <dbReference type="ARBA" id="ARBA00009435"/>
    </source>
</evidence>
<feature type="repeat" description="WD" evidence="8">
    <location>
        <begin position="534"/>
        <end position="575"/>
    </location>
</feature>
<dbReference type="PANTHER" id="PTHR19879:SF1">
    <property type="entry name" value="CANNONBALL-RELATED"/>
    <property type="match status" value="1"/>
</dbReference>
<reference evidence="10 11" key="1">
    <citation type="submission" date="2024-02" db="EMBL/GenBank/DDBJ databases">
        <authorList>
            <person name="Daric V."/>
            <person name="Darras S."/>
        </authorList>
    </citation>
    <scope>NUCLEOTIDE SEQUENCE [LARGE SCALE GENOMIC DNA]</scope>
</reference>
<dbReference type="PROSITE" id="PS50082">
    <property type="entry name" value="WD_REPEATS_2"/>
    <property type="match status" value="5"/>
</dbReference>
<evidence type="ECO:0000256" key="1">
    <source>
        <dbReference type="ARBA" id="ARBA00004123"/>
    </source>
</evidence>
<comment type="caution">
    <text evidence="10">The sequence shown here is derived from an EMBL/GenBank/DDBJ whole genome shotgun (WGS) entry which is preliminary data.</text>
</comment>
<keyword evidence="3 8" id="KW-0853">WD repeat</keyword>
<feature type="repeat" description="WD" evidence="8">
    <location>
        <begin position="452"/>
        <end position="493"/>
    </location>
</feature>
<dbReference type="InterPro" id="IPR015943">
    <property type="entry name" value="WD40/YVTN_repeat-like_dom_sf"/>
</dbReference>
<name>A0ABP0GT19_CLALP</name>
<keyword evidence="11" id="KW-1185">Reference proteome</keyword>
<comment type="similarity">
    <text evidence="2">Belongs to the WD repeat TAF5 family.</text>
</comment>
<feature type="repeat" description="WD" evidence="8">
    <location>
        <begin position="410"/>
        <end position="445"/>
    </location>
</feature>
<dbReference type="InterPro" id="IPR019775">
    <property type="entry name" value="WD40_repeat_CS"/>
</dbReference>
<keyword evidence="7" id="KW-0539">Nucleus</keyword>
<dbReference type="PROSITE" id="PS50294">
    <property type="entry name" value="WD_REPEATS_REGION"/>
    <property type="match status" value="4"/>
</dbReference>
<dbReference type="InterPro" id="IPR001680">
    <property type="entry name" value="WD40_rpt"/>
</dbReference>
<dbReference type="CDD" id="cd00200">
    <property type="entry name" value="WD40"/>
    <property type="match status" value="1"/>
</dbReference>